<dbReference type="Pfam" id="PF00620">
    <property type="entry name" value="RhoGAP"/>
    <property type="match status" value="1"/>
</dbReference>
<protein>
    <recommendedName>
        <fullName evidence="3">Rho-GAP domain-containing protein</fullName>
    </recommendedName>
</protein>
<dbReference type="SMART" id="SM00324">
    <property type="entry name" value="RhoGAP"/>
    <property type="match status" value="1"/>
</dbReference>
<dbReference type="PROSITE" id="PS50238">
    <property type="entry name" value="RHOGAP"/>
    <property type="match status" value="1"/>
</dbReference>
<gene>
    <name evidence="4" type="ORF">H257_02745</name>
</gene>
<feature type="region of interest" description="Disordered" evidence="2">
    <location>
        <begin position="311"/>
        <end position="338"/>
    </location>
</feature>
<proteinExistence type="predicted"/>
<dbReference type="GeneID" id="20804741"/>
<organism evidence="4">
    <name type="scientific">Aphanomyces astaci</name>
    <name type="common">Crayfish plague agent</name>
    <dbReference type="NCBI Taxonomy" id="112090"/>
    <lineage>
        <taxon>Eukaryota</taxon>
        <taxon>Sar</taxon>
        <taxon>Stramenopiles</taxon>
        <taxon>Oomycota</taxon>
        <taxon>Saprolegniomycetes</taxon>
        <taxon>Saprolegniales</taxon>
        <taxon>Verrucalvaceae</taxon>
        <taxon>Aphanomyces</taxon>
    </lineage>
</organism>
<dbReference type="InterPro" id="IPR000198">
    <property type="entry name" value="RhoGAP_dom"/>
</dbReference>
<dbReference type="EMBL" id="KI913117">
    <property type="protein sequence ID" value="ETV86354.1"/>
    <property type="molecule type" value="Genomic_DNA"/>
</dbReference>
<evidence type="ECO:0000256" key="1">
    <source>
        <dbReference type="SAM" id="Coils"/>
    </source>
</evidence>
<feature type="coiled-coil region" evidence="1">
    <location>
        <begin position="600"/>
        <end position="634"/>
    </location>
</feature>
<feature type="compositionally biased region" description="Polar residues" evidence="2">
    <location>
        <begin position="325"/>
        <end position="336"/>
    </location>
</feature>
<dbReference type="InterPro" id="IPR008936">
    <property type="entry name" value="Rho_GTPase_activation_prot"/>
</dbReference>
<reference evidence="4" key="1">
    <citation type="submission" date="2013-12" db="EMBL/GenBank/DDBJ databases">
        <title>The Genome Sequence of Aphanomyces astaci APO3.</title>
        <authorList>
            <consortium name="The Broad Institute Genomics Platform"/>
            <person name="Russ C."/>
            <person name="Tyler B."/>
            <person name="van West P."/>
            <person name="Dieguez-Uribeondo J."/>
            <person name="Young S.K."/>
            <person name="Zeng Q."/>
            <person name="Gargeya S."/>
            <person name="Fitzgerald M."/>
            <person name="Abouelleil A."/>
            <person name="Alvarado L."/>
            <person name="Chapman S.B."/>
            <person name="Gainer-Dewar J."/>
            <person name="Goldberg J."/>
            <person name="Griggs A."/>
            <person name="Gujja S."/>
            <person name="Hansen M."/>
            <person name="Howarth C."/>
            <person name="Imamovic A."/>
            <person name="Ireland A."/>
            <person name="Larimer J."/>
            <person name="McCowan C."/>
            <person name="Murphy C."/>
            <person name="Pearson M."/>
            <person name="Poon T.W."/>
            <person name="Priest M."/>
            <person name="Roberts A."/>
            <person name="Saif S."/>
            <person name="Shea T."/>
            <person name="Sykes S."/>
            <person name="Wortman J."/>
            <person name="Nusbaum C."/>
            <person name="Birren B."/>
        </authorList>
    </citation>
    <scope>NUCLEOTIDE SEQUENCE [LARGE SCALE GENOMIC DNA]</scope>
    <source>
        <strain evidence="4">APO3</strain>
    </source>
</reference>
<name>W4H510_APHAT</name>
<evidence type="ECO:0000259" key="3">
    <source>
        <dbReference type="PROSITE" id="PS50238"/>
    </source>
</evidence>
<accession>W4H510</accession>
<sequence>MPVTWQQAVRKTSALLAPQRPTSPSNDALAKISEQAARLLTDLVAFVDMQCGNVAYLYRTDGNSSEVEELYLAFHRHLTTSTATFVNLHVFSPHAITSTIKKILRRYQPLMSYSVSQTLVDESPITVASIASQFGHVRATSRDVLRVLLCHWNRISQAKHMRMDVSMLAQCVGLLVVRPCEDTRNQRTVLKARQKVARKLIRGADTWQYTEASPIPSDLHSADKPLQYAVKVMWRPQDGVLYDEERLRAQLGAYGTVSSMALHPTEPKARVSMYWKKGSQLDKVVVKLQTKASLHVLRLQVMIPALKAVENTDDDDSSNHVTHDAPTTTTQPSSSHELPPIVEALDTIDGISTTTTAKDTIAPIEDDTGSVDVLSSQLPPKIAQVGEKVGSMIRDNQPPTPSHNNVVEFTGKRVASTQTNRLDGVDRQIQTDDVAAPETAVMATQTDTWYPDDNAKMVTHVRRVIEVLRTTTMAAADDMSSETIRAMHQAQVLVLRMLEGSVADQSRPEDTSMVLEYQRAMEAHFRSKTNVLEAEVVASQELLRMHKAQTAHQMQAARRPWHVEMTACRVVALEADKQSADLREDLRACRSDLTCHLAMLSHLKRDNAALQEKLLVVEAKAQSLERDSEDQKDQVRTLHDVATKAQLRVEAYKRNASPCICDTGCVKQAGECTEKITSPSTAVDHLAQLKHEMSQRLQSQIDYTKATIDAMQQHDPTTVHLSQQHRTLSTLVATLVEGDKKTTTAASELAMEASRQKLNSLMGSFRQAQPTRTEVPPWVAHAAKAVQGTPPKLSKANSDSLNAARLALSNYHHVVGGHKRISTGLA</sequence>
<dbReference type="AlphaFoldDB" id="W4H510"/>
<dbReference type="CDD" id="cd00159">
    <property type="entry name" value="RhoGAP"/>
    <property type="match status" value="1"/>
</dbReference>
<evidence type="ECO:0000256" key="2">
    <source>
        <dbReference type="SAM" id="MobiDB-lite"/>
    </source>
</evidence>
<dbReference type="STRING" id="112090.W4H510"/>
<dbReference type="RefSeq" id="XP_009824826.1">
    <property type="nucleotide sequence ID" value="XM_009826524.1"/>
</dbReference>
<dbReference type="VEuPathDB" id="FungiDB:H257_02745"/>
<dbReference type="OrthoDB" id="79452at2759"/>
<dbReference type="GO" id="GO:0007165">
    <property type="term" value="P:signal transduction"/>
    <property type="evidence" value="ECO:0007669"/>
    <property type="project" value="InterPro"/>
</dbReference>
<dbReference type="Gene3D" id="1.10.555.10">
    <property type="entry name" value="Rho GTPase activation protein"/>
    <property type="match status" value="1"/>
</dbReference>
<evidence type="ECO:0000313" key="4">
    <source>
        <dbReference type="EMBL" id="ETV86354.1"/>
    </source>
</evidence>
<dbReference type="SUPFAM" id="SSF48350">
    <property type="entry name" value="GTPase activation domain, GAP"/>
    <property type="match status" value="1"/>
</dbReference>
<keyword evidence="1" id="KW-0175">Coiled coil</keyword>
<feature type="domain" description="Rho-GAP" evidence="3">
    <location>
        <begin position="27"/>
        <end position="208"/>
    </location>
</feature>